<keyword evidence="1 5" id="KW-0547">Nucleotide-binding</keyword>
<keyword evidence="3 6" id="KW-0175">Coiled coil</keyword>
<evidence type="ECO:0000313" key="10">
    <source>
        <dbReference type="Proteomes" id="UP000515908"/>
    </source>
</evidence>
<feature type="domain" description="Kinesin motor" evidence="8">
    <location>
        <begin position="5"/>
        <end position="388"/>
    </location>
</feature>
<dbReference type="InterPro" id="IPR036961">
    <property type="entry name" value="Kinesin_motor_dom_sf"/>
</dbReference>
<organism evidence="9 10">
    <name type="scientific">Angomonas deanei</name>
    <dbReference type="NCBI Taxonomy" id="59799"/>
    <lineage>
        <taxon>Eukaryota</taxon>
        <taxon>Discoba</taxon>
        <taxon>Euglenozoa</taxon>
        <taxon>Kinetoplastea</taxon>
        <taxon>Metakinetoplastina</taxon>
        <taxon>Trypanosomatida</taxon>
        <taxon>Trypanosomatidae</taxon>
        <taxon>Strigomonadinae</taxon>
        <taxon>Angomonas</taxon>
    </lineage>
</organism>
<evidence type="ECO:0000256" key="6">
    <source>
        <dbReference type="SAM" id="Coils"/>
    </source>
</evidence>
<name>A0A7G2CED4_9TRYP</name>
<evidence type="ECO:0000256" key="7">
    <source>
        <dbReference type="SAM" id="MobiDB-lite"/>
    </source>
</evidence>
<evidence type="ECO:0000256" key="2">
    <source>
        <dbReference type="ARBA" id="ARBA00022840"/>
    </source>
</evidence>
<evidence type="ECO:0000313" key="9">
    <source>
        <dbReference type="EMBL" id="CAD2218176.1"/>
    </source>
</evidence>
<dbReference type="Gene3D" id="2.30.29.30">
    <property type="entry name" value="Pleckstrin-homology domain (PH domain)/Phosphotyrosine-binding domain (PTB)"/>
    <property type="match status" value="1"/>
</dbReference>
<evidence type="ECO:0000256" key="5">
    <source>
        <dbReference type="PROSITE-ProRule" id="PRU00283"/>
    </source>
</evidence>
<dbReference type="Proteomes" id="UP000515908">
    <property type="component" value="Chromosome 10"/>
</dbReference>
<evidence type="ECO:0000256" key="4">
    <source>
        <dbReference type="ARBA" id="ARBA00023175"/>
    </source>
</evidence>
<keyword evidence="4 5" id="KW-0505">Motor protein</keyword>
<dbReference type="PROSITE" id="PS50067">
    <property type="entry name" value="KINESIN_MOTOR_2"/>
    <property type="match status" value="1"/>
</dbReference>
<accession>A0A7G2CED4</accession>
<dbReference type="SMART" id="SM00129">
    <property type="entry name" value="KISc"/>
    <property type="match status" value="1"/>
</dbReference>
<dbReference type="GO" id="GO:0005524">
    <property type="term" value="F:ATP binding"/>
    <property type="evidence" value="ECO:0007669"/>
    <property type="project" value="UniProtKB-UniRule"/>
</dbReference>
<dbReference type="SUPFAM" id="SSF52540">
    <property type="entry name" value="P-loop containing nucleoside triphosphate hydrolases"/>
    <property type="match status" value="1"/>
</dbReference>
<dbReference type="InterPro" id="IPR001752">
    <property type="entry name" value="Kinesin_motor_dom"/>
</dbReference>
<dbReference type="Pfam" id="PF00225">
    <property type="entry name" value="Kinesin"/>
    <property type="match status" value="1"/>
</dbReference>
<evidence type="ECO:0000256" key="3">
    <source>
        <dbReference type="ARBA" id="ARBA00023054"/>
    </source>
</evidence>
<dbReference type="GO" id="GO:0008017">
    <property type="term" value="F:microtubule binding"/>
    <property type="evidence" value="ECO:0007669"/>
    <property type="project" value="InterPro"/>
</dbReference>
<dbReference type="EMBL" id="LR877154">
    <property type="protein sequence ID" value="CAD2218176.1"/>
    <property type="molecule type" value="Genomic_DNA"/>
</dbReference>
<feature type="compositionally biased region" description="Basic and acidic residues" evidence="7">
    <location>
        <begin position="736"/>
        <end position="746"/>
    </location>
</feature>
<dbReference type="InterPro" id="IPR019821">
    <property type="entry name" value="Kinesin_motor_CS"/>
</dbReference>
<evidence type="ECO:0000259" key="8">
    <source>
        <dbReference type="PROSITE" id="PS50067"/>
    </source>
</evidence>
<dbReference type="GO" id="GO:0003777">
    <property type="term" value="F:microtubule motor activity"/>
    <property type="evidence" value="ECO:0007669"/>
    <property type="project" value="InterPro"/>
</dbReference>
<feature type="region of interest" description="Disordered" evidence="7">
    <location>
        <begin position="727"/>
        <end position="862"/>
    </location>
</feature>
<keyword evidence="2 5" id="KW-0067">ATP-binding</keyword>
<comment type="similarity">
    <text evidence="5">Belongs to the TRAFAC class myosin-kinesin ATPase superfamily. Kinesin family.</text>
</comment>
<reference evidence="9 10" key="1">
    <citation type="submission" date="2020-08" db="EMBL/GenBank/DDBJ databases">
        <authorList>
            <person name="Newling K."/>
            <person name="Davey J."/>
            <person name="Forrester S."/>
        </authorList>
    </citation>
    <scope>NUCLEOTIDE SEQUENCE [LARGE SCALE GENOMIC DNA]</scope>
    <source>
        <strain evidence="10">Crithidia deanei Carvalho (ATCC PRA-265)</strain>
    </source>
</reference>
<dbReference type="PANTHER" id="PTHR47968">
    <property type="entry name" value="CENTROMERE PROTEIN E"/>
    <property type="match status" value="1"/>
</dbReference>
<dbReference type="PRINTS" id="PR00380">
    <property type="entry name" value="KINESINHEAVY"/>
</dbReference>
<keyword evidence="10" id="KW-1185">Reference proteome</keyword>
<feature type="binding site" evidence="5">
    <location>
        <begin position="99"/>
        <end position="106"/>
    </location>
    <ligand>
        <name>ATP</name>
        <dbReference type="ChEBI" id="CHEBI:30616"/>
    </ligand>
</feature>
<dbReference type="InterPro" id="IPR027640">
    <property type="entry name" value="Kinesin-like_fam"/>
</dbReference>
<dbReference type="InterPro" id="IPR027417">
    <property type="entry name" value="P-loop_NTPase"/>
</dbReference>
<sequence>MSDQRIAVAVRIRPPLEKEKYSPVCARKASDGQTISIKLDDSSATAFVQQSNGGNGSNSFLFDYVFDEKDNQQGVYEESVQELVDHALSGFNATVFTYGQTGSGKTFTILGSTQEMKATQERFSTMRRESIGAFELSEGSGMFLRVFQDLFHYRESVQQKIKIMLSLSAIELYVDDVMDLLSKNKKKLKLRESPEETLMLGITLMEVKDMKDVLANYELANSFRSVTATKMNDTSSRSHALFFIDIFQIPETNPKTGKANPLFQQVPSFESLVGGDSNSNMDGIVRSRLALVDLAGSERVKKSGVTGQGMTEAQAINKSLSTLGTVINAMYTQQSHIPFRESKLTKLLKNSLIDTKSKLLLIGQVSPPLVSAEESLGTLRFCDRVKGLKAGQVSGFADPQEEENFLKSVKLDEELTAEMRILNAEHYFEPQRIVQRAEQQSIPLERVRQERIDYLRANAGQLNAQKEAQFLQQIEEEEARGRDAEVEQFVVHMNQLIEEYETVAHAVKKEKKRQKKLKEECEAEQEELLHEAKKYKKARVKLDEKVKQLRLELAQLRQAEEEIDGEAEGVASGRIAVGEGTSELAQEHKPTNPLMTGETESAIHELIENFHAHAMEQNRLYSMYVSRLHATGRQRAQVRHMKLMSSDIVTDGSLLSDIIYFLVERAVDISDGVVKADSRWQWRDVDGLSRQVLSADSLFPPLLPSSEELAARPATKPVTEKCHNITFLSSDESDGENSHHAAETRKARQAKGASSSLLMPEPEEEDHKKSHRSKKEKKSRAEEPEVEEEAAAPPKKDKKKKHAKPVVASSDDDEEERRHARKDGSDDEGSAKDAEESGSSVSGDSAADPVVEERKSEPTADLRQVYDSPDLVKNLLRFLRSGAVMIKHGRKGNPHDRIFWVNISRGDKQLLWRDTKFVNPNAKGVDRSSVPINSISYIQLGCFSKVFRRHYIPPTNPAFFRCFSVGLKKGGRTVDIVAKNVADMEAWVVGLSHLAGVDPEFGGKLDITREQGFESLTFFESSLCEANYIYPIQYLTLKKEVQRRAAETLKVLESTGNDRQKAFKILGGIHPPDIDQHGALYFTKGELRFLFKEFDLDIFRVTKIWLLFKQMGLVFDDHFTPITAFGVTRRE</sequence>
<dbReference type="VEuPathDB" id="TriTrypDB:ADEAN_000566300"/>
<dbReference type="InterPro" id="IPR011993">
    <property type="entry name" value="PH-like_dom_sf"/>
</dbReference>
<dbReference type="SUPFAM" id="SSF50729">
    <property type="entry name" value="PH domain-like"/>
    <property type="match status" value="1"/>
</dbReference>
<dbReference type="PANTHER" id="PTHR47968:SF75">
    <property type="entry name" value="CENTROMERE-ASSOCIATED PROTEIN E"/>
    <property type="match status" value="1"/>
</dbReference>
<proteinExistence type="inferred from homology"/>
<feature type="compositionally biased region" description="Basic and acidic residues" evidence="7">
    <location>
        <begin position="816"/>
        <end position="835"/>
    </location>
</feature>
<dbReference type="Gene3D" id="3.40.850.10">
    <property type="entry name" value="Kinesin motor domain"/>
    <property type="match status" value="1"/>
</dbReference>
<feature type="coiled-coil region" evidence="6">
    <location>
        <begin position="493"/>
        <end position="566"/>
    </location>
</feature>
<protein>
    <submittedName>
        <fullName evidence="9">Microtubule binding/Kinesin motor domain containing protein, putative</fullName>
    </submittedName>
</protein>
<feature type="compositionally biased region" description="Low complexity" evidence="7">
    <location>
        <begin position="837"/>
        <end position="849"/>
    </location>
</feature>
<dbReference type="PROSITE" id="PS00411">
    <property type="entry name" value="KINESIN_MOTOR_1"/>
    <property type="match status" value="1"/>
</dbReference>
<feature type="compositionally biased region" description="Basic residues" evidence="7">
    <location>
        <begin position="769"/>
        <end position="778"/>
    </location>
</feature>
<dbReference type="GO" id="GO:0007018">
    <property type="term" value="P:microtubule-based movement"/>
    <property type="evidence" value="ECO:0007669"/>
    <property type="project" value="InterPro"/>
</dbReference>
<evidence type="ECO:0000256" key="1">
    <source>
        <dbReference type="ARBA" id="ARBA00022741"/>
    </source>
</evidence>
<feature type="compositionally biased region" description="Basic and acidic residues" evidence="7">
    <location>
        <begin position="851"/>
        <end position="860"/>
    </location>
</feature>
<dbReference type="AlphaFoldDB" id="A0A7G2CED4"/>
<gene>
    <name evidence="9" type="ORF">ADEAN_000566300</name>
</gene>